<dbReference type="Pfam" id="PF08241">
    <property type="entry name" value="Methyltransf_11"/>
    <property type="match status" value="1"/>
</dbReference>
<gene>
    <name evidence="2" type="ORF">GCM10007879_11640</name>
</gene>
<dbReference type="GO" id="GO:0032259">
    <property type="term" value="P:methylation"/>
    <property type="evidence" value="ECO:0007669"/>
    <property type="project" value="UniProtKB-KW"/>
</dbReference>
<reference evidence="2" key="1">
    <citation type="journal article" date="2014" name="Int. J. Syst. Evol. Microbiol.">
        <title>Complete genome of a new Firmicutes species belonging to the dominant human colonic microbiota ('Ruminococcus bicirculans') reveals two chromosomes and a selective capacity to utilize plant glucans.</title>
        <authorList>
            <consortium name="NISC Comparative Sequencing Program"/>
            <person name="Wegmann U."/>
            <person name="Louis P."/>
            <person name="Goesmann A."/>
            <person name="Henrissat B."/>
            <person name="Duncan S.H."/>
            <person name="Flint H.J."/>
        </authorList>
    </citation>
    <scope>NUCLEOTIDE SEQUENCE</scope>
    <source>
        <strain evidence="2">NBRC 107169</strain>
    </source>
</reference>
<keyword evidence="3" id="KW-1185">Reference proteome</keyword>
<evidence type="ECO:0000259" key="1">
    <source>
        <dbReference type="Pfam" id="PF08241"/>
    </source>
</evidence>
<dbReference type="Gene3D" id="3.40.50.150">
    <property type="entry name" value="Vaccinia Virus protein VP39"/>
    <property type="match status" value="1"/>
</dbReference>
<protein>
    <submittedName>
        <fullName evidence="2">Methyltransferase</fullName>
    </submittedName>
</protein>
<dbReference type="Proteomes" id="UP001161405">
    <property type="component" value="Unassembled WGS sequence"/>
</dbReference>
<dbReference type="CDD" id="cd02440">
    <property type="entry name" value="AdoMet_MTases"/>
    <property type="match status" value="1"/>
</dbReference>
<comment type="caution">
    <text evidence="2">The sequence shown here is derived from an EMBL/GenBank/DDBJ whole genome shotgun (WGS) entry which is preliminary data.</text>
</comment>
<sequence>MNNQNELSRINRVAWETSAFEAWVKKYGEPEAAASQIASNPEHTARRILPHLQNPKDLLIANPLGSHGRLATALSLLGAKAKVFDISSSNAKYGTALAKAAGASVEYVVGDFVERCEDYHNCFDATVMELGILHYFHSLPEFVSALVQITKPNGIIILVDFHPFTKKLLRFGEDRIEVGGDYFSTVAERAPTPYEEVLGYKLPPCLVRRWKLSDILSAFLVPELGIVSFSEEPAWESEKIPGIFTLVVKRHK</sequence>
<name>A0ABQ5UQ25_9HYPH</name>
<evidence type="ECO:0000313" key="3">
    <source>
        <dbReference type="Proteomes" id="UP001161405"/>
    </source>
</evidence>
<dbReference type="EMBL" id="BSNI01000002">
    <property type="protein sequence ID" value="GLQ16915.1"/>
    <property type="molecule type" value="Genomic_DNA"/>
</dbReference>
<reference evidence="2" key="2">
    <citation type="submission" date="2023-01" db="EMBL/GenBank/DDBJ databases">
        <title>Draft genome sequence of Maritalea porphyrae strain NBRC 107169.</title>
        <authorList>
            <person name="Sun Q."/>
            <person name="Mori K."/>
        </authorList>
    </citation>
    <scope>NUCLEOTIDE SEQUENCE</scope>
    <source>
        <strain evidence="2">NBRC 107169</strain>
    </source>
</reference>
<feature type="domain" description="Methyltransferase type 11" evidence="1">
    <location>
        <begin position="67"/>
        <end position="158"/>
    </location>
</feature>
<proteinExistence type="predicted"/>
<keyword evidence="2" id="KW-0489">Methyltransferase</keyword>
<dbReference type="RefSeq" id="WP_284362711.1">
    <property type="nucleotide sequence ID" value="NZ_BSNI01000002.1"/>
</dbReference>
<keyword evidence="2" id="KW-0808">Transferase</keyword>
<dbReference type="InterPro" id="IPR029063">
    <property type="entry name" value="SAM-dependent_MTases_sf"/>
</dbReference>
<dbReference type="SUPFAM" id="SSF53335">
    <property type="entry name" value="S-adenosyl-L-methionine-dependent methyltransferases"/>
    <property type="match status" value="1"/>
</dbReference>
<organism evidence="2 3">
    <name type="scientific">Maritalea porphyrae</name>
    <dbReference type="NCBI Taxonomy" id="880732"/>
    <lineage>
        <taxon>Bacteria</taxon>
        <taxon>Pseudomonadati</taxon>
        <taxon>Pseudomonadota</taxon>
        <taxon>Alphaproteobacteria</taxon>
        <taxon>Hyphomicrobiales</taxon>
        <taxon>Devosiaceae</taxon>
        <taxon>Maritalea</taxon>
    </lineage>
</organism>
<accession>A0ABQ5UQ25</accession>
<dbReference type="InterPro" id="IPR013216">
    <property type="entry name" value="Methyltransf_11"/>
</dbReference>
<dbReference type="GO" id="GO:0008168">
    <property type="term" value="F:methyltransferase activity"/>
    <property type="evidence" value="ECO:0007669"/>
    <property type="project" value="UniProtKB-KW"/>
</dbReference>
<evidence type="ECO:0000313" key="2">
    <source>
        <dbReference type="EMBL" id="GLQ16915.1"/>
    </source>
</evidence>